<proteinExistence type="predicted"/>
<comment type="caution">
    <text evidence="1">The sequence shown here is derived from an EMBL/GenBank/DDBJ whole genome shotgun (WGS) entry which is preliminary data.</text>
</comment>
<gene>
    <name evidence="1" type="ORF">PCOR1329_LOCUS31988</name>
</gene>
<reference evidence="1" key="1">
    <citation type="submission" date="2023-10" db="EMBL/GenBank/DDBJ databases">
        <authorList>
            <person name="Chen Y."/>
            <person name="Shah S."/>
            <person name="Dougan E. K."/>
            <person name="Thang M."/>
            <person name="Chan C."/>
        </authorList>
    </citation>
    <scope>NUCLEOTIDE SEQUENCE [LARGE SCALE GENOMIC DNA]</scope>
</reference>
<keyword evidence="2" id="KW-1185">Reference proteome</keyword>
<accession>A0ABN9SRR8</accession>
<dbReference type="EMBL" id="CAUYUJ010012784">
    <property type="protein sequence ID" value="CAK0834604.1"/>
    <property type="molecule type" value="Genomic_DNA"/>
</dbReference>
<feature type="non-terminal residue" evidence="1">
    <location>
        <position position="798"/>
    </location>
</feature>
<organism evidence="1 2">
    <name type="scientific">Prorocentrum cordatum</name>
    <dbReference type="NCBI Taxonomy" id="2364126"/>
    <lineage>
        <taxon>Eukaryota</taxon>
        <taxon>Sar</taxon>
        <taxon>Alveolata</taxon>
        <taxon>Dinophyceae</taxon>
        <taxon>Prorocentrales</taxon>
        <taxon>Prorocentraceae</taxon>
        <taxon>Prorocentrum</taxon>
    </lineage>
</organism>
<feature type="non-terminal residue" evidence="1">
    <location>
        <position position="1"/>
    </location>
</feature>
<evidence type="ECO:0000313" key="2">
    <source>
        <dbReference type="Proteomes" id="UP001189429"/>
    </source>
</evidence>
<evidence type="ECO:0000313" key="1">
    <source>
        <dbReference type="EMBL" id="CAK0834604.1"/>
    </source>
</evidence>
<protein>
    <submittedName>
        <fullName evidence="1">Uncharacterized protein</fullName>
    </submittedName>
</protein>
<sequence>GACDFPRSNGENWRVCGPLATNNSQRDVFFRSGFYDLVWSMDTMGVNEFHSFSSQAVVCSGSLLINSETCLGPSDDWNADGKGYPIRFVRNGRYYAHYWVGGLQCGSYSATLEIKAWPDCFELYLASDIASLPVAIDTTLGAFSSSATGTGTADLGFCVSTAGTLQEKWASGQGAVTQPAATPADAGVGVCVDCVSTCGTTLSVARTIHWSWAGLYYYFCAYPESVQDGCPAVGTALTYASGVSIPSGVTFVTASTPGRKATHDGWCSHSSISGSQAYMIVMQSTATVTSWAWGTVFNLAGGDEELPVSAAGAGWHVELPQGVSSSTDVNDNFEVVLSNNNPEPAVFRMLFHDDQPRGITGVAVFLRNHSSGEPSGFHVQISKNWHTSSGQEGLAPYDGMWLTTAVVLRVPAQSSLTMQLIQAYTWFNSLHSVSHAQLSLIGWGSNGHWEEVGLASGGESITYEPCAAQTRTTGGLDTRPFLTCGMNSAHGACDGSPESPAWTENHGGNEFLAVFSDTGSYEYLTEVETYHIMNGPKLTNASYTGTTVDNGIRRSVTASTWAADDMVRHLHVVRYEVMKDVTYPRFVAYHLGADFYSYVANPRFVYGDGTGKLADVVEVPTIARGRYYVNESWASCTVPPCWFALLSDPGTNRNAHRGLVVRRWEAKLGGAVRAEAEGPRFMLTDVGSAQQGLQLTLPEGFDGLQAGDYVEAELELFLYPNSSEVYFGTNPKMQSWLSDPDASWSVAYKEAVAGHLRPHVSVSAGALERAFPLRVRATSDQAQFQVAVPPDWPAVLPV</sequence>
<dbReference type="Proteomes" id="UP001189429">
    <property type="component" value="Unassembled WGS sequence"/>
</dbReference>
<name>A0ABN9SRR8_9DINO</name>